<keyword evidence="1" id="KW-0812">Transmembrane</keyword>
<proteinExistence type="predicted"/>
<keyword evidence="1" id="KW-1133">Transmembrane helix</keyword>
<name>A0A402B2D2_9CHLR</name>
<sequence length="80" mass="8776">MSGIIKGEYTIRVPGSLILTKRGNRMENPGRKWAILSGICFAFGLLTLCTGYGGIGVLIDTCGFISLMMYLRTLSQQNEE</sequence>
<evidence type="ECO:0000313" key="2">
    <source>
        <dbReference type="EMBL" id="GCE25493.1"/>
    </source>
</evidence>
<comment type="caution">
    <text evidence="2">The sequence shown here is derived from an EMBL/GenBank/DDBJ whole genome shotgun (WGS) entry which is preliminary data.</text>
</comment>
<dbReference type="Proteomes" id="UP000287171">
    <property type="component" value="Unassembled WGS sequence"/>
</dbReference>
<gene>
    <name evidence="2" type="ORF">KDA_09770</name>
</gene>
<accession>A0A402B2D2</accession>
<reference evidence="3" key="1">
    <citation type="submission" date="2018-12" db="EMBL/GenBank/DDBJ databases">
        <title>Tengunoibacter tsumagoiensis gen. nov., sp. nov., Dictyobacter kobayashii sp. nov., D. alpinus sp. nov., and D. joshuensis sp. nov. and description of Dictyobacteraceae fam. nov. within the order Ktedonobacterales isolated from Tengu-no-mugimeshi.</title>
        <authorList>
            <person name="Wang C.M."/>
            <person name="Zheng Y."/>
            <person name="Sakai Y."/>
            <person name="Toyoda A."/>
            <person name="Minakuchi Y."/>
            <person name="Abe K."/>
            <person name="Yokota A."/>
            <person name="Yabe S."/>
        </authorList>
    </citation>
    <scope>NUCLEOTIDE SEQUENCE [LARGE SCALE GENOMIC DNA]</scope>
    <source>
        <strain evidence="3">Uno16</strain>
    </source>
</reference>
<keyword evidence="3" id="KW-1185">Reference proteome</keyword>
<feature type="transmembrane region" description="Helical" evidence="1">
    <location>
        <begin position="33"/>
        <end position="59"/>
    </location>
</feature>
<keyword evidence="1" id="KW-0472">Membrane</keyword>
<organism evidence="2 3">
    <name type="scientific">Dictyobacter alpinus</name>
    <dbReference type="NCBI Taxonomy" id="2014873"/>
    <lineage>
        <taxon>Bacteria</taxon>
        <taxon>Bacillati</taxon>
        <taxon>Chloroflexota</taxon>
        <taxon>Ktedonobacteria</taxon>
        <taxon>Ktedonobacterales</taxon>
        <taxon>Dictyobacteraceae</taxon>
        <taxon>Dictyobacter</taxon>
    </lineage>
</organism>
<evidence type="ECO:0000256" key="1">
    <source>
        <dbReference type="SAM" id="Phobius"/>
    </source>
</evidence>
<evidence type="ECO:0000313" key="3">
    <source>
        <dbReference type="Proteomes" id="UP000287171"/>
    </source>
</evidence>
<dbReference type="AlphaFoldDB" id="A0A402B2D2"/>
<dbReference type="EMBL" id="BIFT01000001">
    <property type="protein sequence ID" value="GCE25493.1"/>
    <property type="molecule type" value="Genomic_DNA"/>
</dbReference>
<protein>
    <submittedName>
        <fullName evidence="2">Uncharacterized protein</fullName>
    </submittedName>
</protein>